<organism evidence="2 3">
    <name type="scientific">Diplodia intermedia</name>
    <dbReference type="NCBI Taxonomy" id="856260"/>
    <lineage>
        <taxon>Eukaryota</taxon>
        <taxon>Fungi</taxon>
        <taxon>Dikarya</taxon>
        <taxon>Ascomycota</taxon>
        <taxon>Pezizomycotina</taxon>
        <taxon>Dothideomycetes</taxon>
        <taxon>Dothideomycetes incertae sedis</taxon>
        <taxon>Botryosphaeriales</taxon>
        <taxon>Botryosphaeriaceae</taxon>
        <taxon>Diplodia</taxon>
    </lineage>
</organism>
<evidence type="ECO:0000313" key="2">
    <source>
        <dbReference type="EMBL" id="KAL1633923.1"/>
    </source>
</evidence>
<reference evidence="2 3" key="1">
    <citation type="journal article" date="2023" name="Plant Dis.">
        <title>First Report of Diplodia intermedia Causing Canker and Dieback Diseases on Apple Trees in Canada.</title>
        <authorList>
            <person name="Ellouze W."/>
            <person name="Ilyukhin E."/>
            <person name="Sulman M."/>
            <person name="Ali S."/>
        </authorList>
    </citation>
    <scope>NUCLEOTIDE SEQUENCE [LARGE SCALE GENOMIC DNA]</scope>
    <source>
        <strain evidence="2 3">M45-28</strain>
    </source>
</reference>
<feature type="signal peptide" evidence="1">
    <location>
        <begin position="1"/>
        <end position="21"/>
    </location>
</feature>
<evidence type="ECO:0000313" key="3">
    <source>
        <dbReference type="Proteomes" id="UP001521184"/>
    </source>
</evidence>
<keyword evidence="1" id="KW-0732">Signal</keyword>
<keyword evidence="3" id="KW-1185">Reference proteome</keyword>
<dbReference type="EMBL" id="JAKEKT020000141">
    <property type="protein sequence ID" value="KAL1633923.1"/>
    <property type="molecule type" value="Genomic_DNA"/>
</dbReference>
<accession>A0ABR3T2Z2</accession>
<comment type="caution">
    <text evidence="2">The sequence shown here is derived from an EMBL/GenBank/DDBJ whole genome shotgun (WGS) entry which is preliminary data.</text>
</comment>
<proteinExistence type="predicted"/>
<evidence type="ECO:0000256" key="1">
    <source>
        <dbReference type="SAM" id="SignalP"/>
    </source>
</evidence>
<dbReference type="PRINTS" id="PR00833">
    <property type="entry name" value="POAALLERGEN"/>
</dbReference>
<gene>
    <name evidence="2" type="ORF">SLS58_010867</name>
</gene>
<feature type="chain" id="PRO_5046108028" description="Dynactin arp1 p25 subunit" evidence="1">
    <location>
        <begin position="22"/>
        <end position="215"/>
    </location>
</feature>
<sequence length="215" mass="20533">MLAKQYLPLLLSALAITAASALTSDPDWPLGLLLLKRQDDMSEAEYNCHDNCGQAIKAARASTGTGTSPCTDAAFLHDYAACLQCAGPANEDVWRYYGGSLAAVAASCSGLATVPATATQPAVSAAVSATVDAATATATASATAGSVGGASASSAGGSATAATATASATAAASSSASAAAAASSASAAGAASSARFGCVSMLGALSALGYFVLGF</sequence>
<evidence type="ECO:0008006" key="4">
    <source>
        <dbReference type="Google" id="ProtNLM"/>
    </source>
</evidence>
<name>A0ABR3T2Z2_9PEZI</name>
<dbReference type="Proteomes" id="UP001521184">
    <property type="component" value="Unassembled WGS sequence"/>
</dbReference>
<protein>
    <recommendedName>
        <fullName evidence="4">Dynactin arp1 p25 subunit</fullName>
    </recommendedName>
</protein>